<accession>N0B8E4</accession>
<gene>
    <name evidence="1" type="ORF">HYPDE_25708</name>
</gene>
<dbReference type="EMBL" id="CP005587">
    <property type="protein sequence ID" value="AGK56826.1"/>
    <property type="molecule type" value="Genomic_DNA"/>
</dbReference>
<evidence type="ECO:0000313" key="1">
    <source>
        <dbReference type="EMBL" id="AGK56826.1"/>
    </source>
</evidence>
<proteinExistence type="predicted"/>
<reference evidence="1 2" key="1">
    <citation type="journal article" date="2013" name="Genome Announc.">
        <title>Genome sequences for three denitrifying bacterial strains isolated from a uranium- and nitrate-contaminated subsurface environment.</title>
        <authorList>
            <person name="Venkatramanan R."/>
            <person name="Prakash O."/>
            <person name="Woyke T."/>
            <person name="Chain P."/>
            <person name="Goodwin L.A."/>
            <person name="Watson D."/>
            <person name="Brooks S."/>
            <person name="Kostka J.E."/>
            <person name="Green S.J."/>
        </authorList>
    </citation>
    <scope>NUCLEOTIDE SEQUENCE [LARGE SCALE GENOMIC DNA]</scope>
    <source>
        <strain evidence="1 2">1NES1</strain>
    </source>
</reference>
<dbReference type="AlphaFoldDB" id="N0B8E4"/>
<dbReference type="Proteomes" id="UP000005952">
    <property type="component" value="Chromosome"/>
</dbReference>
<name>N0B8E4_9HYPH</name>
<organism evidence="1 2">
    <name type="scientific">Hyphomicrobium denitrificans 1NES1</name>
    <dbReference type="NCBI Taxonomy" id="670307"/>
    <lineage>
        <taxon>Bacteria</taxon>
        <taxon>Pseudomonadati</taxon>
        <taxon>Pseudomonadota</taxon>
        <taxon>Alphaproteobacteria</taxon>
        <taxon>Hyphomicrobiales</taxon>
        <taxon>Hyphomicrobiaceae</taxon>
        <taxon>Hyphomicrobium</taxon>
    </lineage>
</organism>
<protein>
    <submittedName>
        <fullName evidence="1">Uncharacterized protein</fullName>
    </submittedName>
</protein>
<evidence type="ECO:0000313" key="2">
    <source>
        <dbReference type="Proteomes" id="UP000005952"/>
    </source>
</evidence>
<keyword evidence="2" id="KW-1185">Reference proteome</keyword>
<dbReference type="OrthoDB" id="653003at2"/>
<dbReference type="STRING" id="670307.HYPDE_25708"/>
<dbReference type="HOGENOM" id="CLU_112756_0_0_5"/>
<sequence length="194" mass="22190">MPPNSSPRPIIEVRVKELSQLFNSLDPSPFPERDLDDDAAEYIVGWARELPIHEKLAIAIHLPEPETRKAEERDLRTALLNYFQQRAEAQQHELNELFRIGRRYAAIGLPILIACFMSSQIVRSRLGAGPLASTIAESLLLVGWVANWKPIETFLYDWWPLKRRRDLYRRLATAEVIIGPTRIAAGISDAPDRR</sequence>
<dbReference type="eggNOG" id="ENOG5031A0K">
    <property type="taxonomic scope" value="Bacteria"/>
</dbReference>
<dbReference type="KEGG" id="hdt:HYPDE_25708"/>